<name>A0A9P0YWX5_CUSEU</name>
<dbReference type="PROSITE" id="PS51775">
    <property type="entry name" value="GTD_BINDING"/>
    <property type="match status" value="1"/>
</dbReference>
<evidence type="ECO:0000256" key="3">
    <source>
        <dbReference type="ARBA" id="ARBA00022989"/>
    </source>
</evidence>
<feature type="transmembrane region" description="Helical" evidence="7">
    <location>
        <begin position="46"/>
        <end position="64"/>
    </location>
</feature>
<reference evidence="9" key="1">
    <citation type="submission" date="2022-07" db="EMBL/GenBank/DDBJ databases">
        <authorList>
            <person name="Macas J."/>
            <person name="Novak P."/>
            <person name="Neumann P."/>
        </authorList>
    </citation>
    <scope>NUCLEOTIDE SEQUENCE</scope>
</reference>
<dbReference type="EMBL" id="CAMAPE010000013">
    <property type="protein sequence ID" value="CAH9080114.1"/>
    <property type="molecule type" value="Genomic_DNA"/>
</dbReference>
<dbReference type="PANTHER" id="PTHR31422:SF3">
    <property type="entry name" value="GTD-BINDING DOMAIN-CONTAINING PROTEIN"/>
    <property type="match status" value="1"/>
</dbReference>
<organism evidence="9 10">
    <name type="scientific">Cuscuta europaea</name>
    <name type="common">European dodder</name>
    <dbReference type="NCBI Taxonomy" id="41803"/>
    <lineage>
        <taxon>Eukaryota</taxon>
        <taxon>Viridiplantae</taxon>
        <taxon>Streptophyta</taxon>
        <taxon>Embryophyta</taxon>
        <taxon>Tracheophyta</taxon>
        <taxon>Spermatophyta</taxon>
        <taxon>Magnoliopsida</taxon>
        <taxon>eudicotyledons</taxon>
        <taxon>Gunneridae</taxon>
        <taxon>Pentapetalae</taxon>
        <taxon>asterids</taxon>
        <taxon>lamiids</taxon>
        <taxon>Solanales</taxon>
        <taxon>Convolvulaceae</taxon>
        <taxon>Cuscuteae</taxon>
        <taxon>Cuscuta</taxon>
        <taxon>Cuscuta subgen. Cuscuta</taxon>
    </lineage>
</organism>
<comment type="subcellular location">
    <subcellularLocation>
        <location evidence="1">Membrane</location>
    </subcellularLocation>
</comment>
<dbReference type="OrthoDB" id="1933744at2759"/>
<evidence type="ECO:0000256" key="2">
    <source>
        <dbReference type="ARBA" id="ARBA00022692"/>
    </source>
</evidence>
<evidence type="ECO:0000256" key="4">
    <source>
        <dbReference type="ARBA" id="ARBA00023136"/>
    </source>
</evidence>
<gene>
    <name evidence="9" type="ORF">CEURO_LOCUS7325</name>
</gene>
<evidence type="ECO:0000313" key="10">
    <source>
        <dbReference type="Proteomes" id="UP001152484"/>
    </source>
</evidence>
<protein>
    <recommendedName>
        <fullName evidence="8">GTD-binding domain-containing protein</fullName>
    </recommendedName>
</protein>
<dbReference type="InterPro" id="IPR007656">
    <property type="entry name" value="GTD-bd"/>
</dbReference>
<evidence type="ECO:0000256" key="6">
    <source>
        <dbReference type="SAM" id="MobiDB-lite"/>
    </source>
</evidence>
<feature type="coiled-coil region" evidence="5">
    <location>
        <begin position="240"/>
        <end position="277"/>
    </location>
</feature>
<keyword evidence="10" id="KW-1185">Reference proteome</keyword>
<evidence type="ECO:0000256" key="1">
    <source>
        <dbReference type="ARBA" id="ARBA00004370"/>
    </source>
</evidence>
<keyword evidence="3 7" id="KW-1133">Transmembrane helix</keyword>
<keyword evidence="5" id="KW-0175">Coiled coil</keyword>
<dbReference type="Pfam" id="PF04576">
    <property type="entry name" value="Zein-binding"/>
    <property type="match status" value="1"/>
</dbReference>
<comment type="caution">
    <text evidence="9">The sequence shown here is derived from an EMBL/GenBank/DDBJ whole genome shotgun (WGS) entry which is preliminary data.</text>
</comment>
<evidence type="ECO:0000259" key="8">
    <source>
        <dbReference type="PROSITE" id="PS51775"/>
    </source>
</evidence>
<accession>A0A9P0YWX5</accession>
<dbReference type="Proteomes" id="UP001152484">
    <property type="component" value="Unassembled WGS sequence"/>
</dbReference>
<feature type="domain" description="GTD-binding" evidence="8">
    <location>
        <begin position="206"/>
        <end position="304"/>
    </location>
</feature>
<evidence type="ECO:0000256" key="7">
    <source>
        <dbReference type="SAM" id="Phobius"/>
    </source>
</evidence>
<evidence type="ECO:0000256" key="5">
    <source>
        <dbReference type="SAM" id="Coils"/>
    </source>
</evidence>
<keyword evidence="2 7" id="KW-0812">Transmembrane</keyword>
<proteinExistence type="predicted"/>
<dbReference type="GO" id="GO:0016020">
    <property type="term" value="C:membrane"/>
    <property type="evidence" value="ECO:0007669"/>
    <property type="project" value="UniProtKB-SubCell"/>
</dbReference>
<dbReference type="PANTHER" id="PTHR31422">
    <property type="entry name" value="BNAANNG28530D PROTEIN"/>
    <property type="match status" value="1"/>
</dbReference>
<feature type="transmembrane region" description="Helical" evidence="7">
    <location>
        <begin position="20"/>
        <end position="40"/>
    </location>
</feature>
<feature type="region of interest" description="Disordered" evidence="6">
    <location>
        <begin position="170"/>
        <end position="190"/>
    </location>
</feature>
<keyword evidence="4 7" id="KW-0472">Membrane</keyword>
<dbReference type="AlphaFoldDB" id="A0A9P0YWX5"/>
<evidence type="ECO:0000313" key="9">
    <source>
        <dbReference type="EMBL" id="CAH9080114.1"/>
    </source>
</evidence>
<sequence length="431" mass="48797">MLSSKGRKSVGKEMECGAGYKWTLCSLVCAYLDLAVAFFSLSASTIAFLTVNFLGFCGLSLFGFSPDVIFKLHKFLIKFALEKVSKLKLSAIEVNDQLIEEREDAEREGGASTSSVSAVTRNSSKADRVVVLTAGSKFVDVMGCGLKTNEYWKRDVLSGTDSCSNGYGQGDSYKLDESPFPNDTDSSSEEVNGHVDQILVINDKSSVIRLLKEALEEEKIARSSLYVDLEKERSAAATAAEEAMAMISRLQEEKAFIEMEARQYQRVIEEKSAYEENEMAILKEILVRRETEKLFLEREVEAYRQMVVYLEEKCFSVNYNEDPYKEIECLSKAISSDDEENHPVYDVHVDGSNLCTKTDNEKLKLVDEDEWDGEMLETIEERNDKFIRSMESSCPQERAHFKLLDDIACQLEEIRHLTLNHEKKSAQSRDE</sequence>
<dbReference type="GO" id="GO:0080115">
    <property type="term" value="F:myosin XI tail binding"/>
    <property type="evidence" value="ECO:0007669"/>
    <property type="project" value="UniProtKB-ARBA"/>
</dbReference>